<feature type="binding site" evidence="9">
    <location>
        <position position="57"/>
    </location>
    <ligand>
        <name>substrate</name>
    </ligand>
</feature>
<comment type="cofactor">
    <cofactor evidence="9">
        <name>pyruvate</name>
        <dbReference type="ChEBI" id="CHEBI:15361"/>
    </cofactor>
    <text evidence="9">Binds 1 pyruvoyl group covalently per subunit.</text>
</comment>
<dbReference type="NCBIfam" id="TIGR00223">
    <property type="entry name" value="panD"/>
    <property type="match status" value="1"/>
</dbReference>
<keyword evidence="7 9" id="KW-0704">Schiff base</keyword>
<feature type="modified residue" description="Pyruvic acid (Ser)" evidence="9">
    <location>
        <position position="25"/>
    </location>
</feature>
<dbReference type="HAMAP" id="MF_00446">
    <property type="entry name" value="PanD"/>
    <property type="match status" value="1"/>
</dbReference>
<keyword evidence="12" id="KW-1185">Reference proteome</keyword>
<comment type="pathway">
    <text evidence="9">Cofactor biosynthesis; (R)-pantothenate biosynthesis; beta-alanine from L-aspartate: step 1/1.</text>
</comment>
<dbReference type="Gene3D" id="2.40.40.20">
    <property type="match status" value="1"/>
</dbReference>
<comment type="catalytic activity">
    <reaction evidence="9">
        <text>L-aspartate + H(+) = beta-alanine + CO2</text>
        <dbReference type="Rhea" id="RHEA:19497"/>
        <dbReference type="ChEBI" id="CHEBI:15378"/>
        <dbReference type="ChEBI" id="CHEBI:16526"/>
        <dbReference type="ChEBI" id="CHEBI:29991"/>
        <dbReference type="ChEBI" id="CHEBI:57966"/>
        <dbReference type="EC" id="4.1.1.11"/>
    </reaction>
</comment>
<name>A0A1I4AX43_9PSEU</name>
<comment type="PTM">
    <text evidence="9">Is synthesized initially as an inactive proenzyme, which is activated by self-cleavage at a specific serine bond to produce a beta-subunit with a hydroxyl group at its C-terminus and an alpha-subunit with a pyruvoyl group at its N-terminus.</text>
</comment>
<dbReference type="PANTHER" id="PTHR21012:SF0">
    <property type="entry name" value="ASPARTATE 1-DECARBOXYLASE"/>
    <property type="match status" value="1"/>
</dbReference>
<dbReference type="GO" id="GO:0015940">
    <property type="term" value="P:pantothenate biosynthetic process"/>
    <property type="evidence" value="ECO:0007669"/>
    <property type="project" value="UniProtKB-UniRule"/>
</dbReference>
<evidence type="ECO:0000256" key="3">
    <source>
        <dbReference type="ARBA" id="ARBA00022793"/>
    </source>
</evidence>
<dbReference type="InterPro" id="IPR003190">
    <property type="entry name" value="Asp_decarbox"/>
</dbReference>
<feature type="region of interest" description="Disordered" evidence="10">
    <location>
        <begin position="132"/>
        <end position="156"/>
    </location>
</feature>
<evidence type="ECO:0000313" key="11">
    <source>
        <dbReference type="EMBL" id="SFK60760.1"/>
    </source>
</evidence>
<dbReference type="UniPathway" id="UPA00028">
    <property type="reaction ID" value="UER00002"/>
</dbReference>
<reference evidence="11 12" key="1">
    <citation type="submission" date="2016-10" db="EMBL/GenBank/DDBJ databases">
        <authorList>
            <person name="de Groot N.N."/>
        </authorList>
    </citation>
    <scope>NUCLEOTIDE SEQUENCE [LARGE SCALE GENOMIC DNA]</scope>
    <source>
        <strain evidence="11 12">DSM 44468</strain>
    </source>
</reference>
<feature type="chain" id="PRO_5023351480" description="Aspartate 1-decarboxylase beta chain" evidence="9">
    <location>
        <begin position="1"/>
        <end position="24"/>
    </location>
</feature>
<feature type="active site" description="Schiff-base intermediate with substrate; via pyruvic acid" evidence="9">
    <location>
        <position position="25"/>
    </location>
</feature>
<keyword evidence="1 9" id="KW-0963">Cytoplasm</keyword>
<accession>A0A1I4AX43</accession>
<dbReference type="PANTHER" id="PTHR21012">
    <property type="entry name" value="ASPARTATE 1-DECARBOXYLASE"/>
    <property type="match status" value="1"/>
</dbReference>
<feature type="chain" id="PRO_5023351479" description="Aspartate 1-decarboxylase alpha chain" evidence="9">
    <location>
        <begin position="25"/>
        <end position="180"/>
    </location>
</feature>
<dbReference type="Pfam" id="PF02261">
    <property type="entry name" value="Asp_decarbox"/>
    <property type="match status" value="1"/>
</dbReference>
<dbReference type="AlphaFoldDB" id="A0A1I4AX43"/>
<organism evidence="11 12">
    <name type="scientific">Amycolatopsis sacchari</name>
    <dbReference type="NCBI Taxonomy" id="115433"/>
    <lineage>
        <taxon>Bacteria</taxon>
        <taxon>Bacillati</taxon>
        <taxon>Actinomycetota</taxon>
        <taxon>Actinomycetes</taxon>
        <taxon>Pseudonocardiales</taxon>
        <taxon>Pseudonocardiaceae</taxon>
        <taxon>Amycolatopsis</taxon>
    </lineage>
</organism>
<sequence length="180" mass="18934">MYRTMLKSKIHRATVTQADLHYVGSVTIDETLMEAADLLPGEQVSIVDITNGARLETYVIAGERDSGVIGINGAAAHLVHPGDLVILMSYAQMDAAEAVSFRPRIVFVDADNRIKHEGSDAAYAPEGSGLISGTVAASPSPTTTLNGDAARRGPHSPDATFPVAETVDAAKLDALLHAEN</sequence>
<gene>
    <name evidence="9" type="primary">panD</name>
    <name evidence="11" type="ORF">SAMN05421835_12592</name>
</gene>
<evidence type="ECO:0000256" key="8">
    <source>
        <dbReference type="ARBA" id="ARBA00023317"/>
    </source>
</evidence>
<dbReference type="OrthoDB" id="9803983at2"/>
<keyword evidence="2 9" id="KW-0566">Pantothenate biosynthesis</keyword>
<keyword evidence="4 9" id="KW-0068">Autocatalytic cleavage</keyword>
<dbReference type="RefSeq" id="WP_091514519.1">
    <property type="nucleotide sequence ID" value="NZ_CBDRCA010000002.1"/>
</dbReference>
<protein>
    <recommendedName>
        <fullName evidence="9">Aspartate 1-decarboxylase</fullName>
        <ecNumber evidence="9">4.1.1.11</ecNumber>
    </recommendedName>
    <alternativeName>
        <fullName evidence="9">Aspartate alpha-decarboxylase</fullName>
    </alternativeName>
    <component>
        <recommendedName>
            <fullName evidence="9">Aspartate 1-decarboxylase beta chain</fullName>
        </recommendedName>
    </component>
    <component>
        <recommendedName>
            <fullName evidence="9">Aspartate 1-decarboxylase alpha chain</fullName>
        </recommendedName>
    </component>
</protein>
<evidence type="ECO:0000256" key="7">
    <source>
        <dbReference type="ARBA" id="ARBA00023270"/>
    </source>
</evidence>
<keyword evidence="8 9" id="KW-0670">Pyruvate</keyword>
<dbReference type="InterPro" id="IPR009010">
    <property type="entry name" value="Asp_de-COase-like_dom_sf"/>
</dbReference>
<dbReference type="CDD" id="cd06919">
    <property type="entry name" value="Asp_decarbox"/>
    <property type="match status" value="1"/>
</dbReference>
<dbReference type="Proteomes" id="UP000199025">
    <property type="component" value="Unassembled WGS sequence"/>
</dbReference>
<evidence type="ECO:0000313" key="12">
    <source>
        <dbReference type="Proteomes" id="UP000199025"/>
    </source>
</evidence>
<dbReference type="EMBL" id="FORP01000025">
    <property type="protein sequence ID" value="SFK60760.1"/>
    <property type="molecule type" value="Genomic_DNA"/>
</dbReference>
<dbReference type="STRING" id="115433.SAMN05421835_12592"/>
<dbReference type="SUPFAM" id="SSF50692">
    <property type="entry name" value="ADC-like"/>
    <property type="match status" value="1"/>
</dbReference>
<evidence type="ECO:0000256" key="5">
    <source>
        <dbReference type="ARBA" id="ARBA00023145"/>
    </source>
</evidence>
<dbReference type="GO" id="GO:0006523">
    <property type="term" value="P:alanine biosynthetic process"/>
    <property type="evidence" value="ECO:0007669"/>
    <property type="project" value="InterPro"/>
</dbReference>
<evidence type="ECO:0000256" key="9">
    <source>
        <dbReference type="HAMAP-Rule" id="MF_00446"/>
    </source>
</evidence>
<evidence type="ECO:0000256" key="2">
    <source>
        <dbReference type="ARBA" id="ARBA00022655"/>
    </source>
</evidence>
<comment type="similarity">
    <text evidence="9">Belongs to the PanD family.</text>
</comment>
<comment type="subunit">
    <text evidence="9">Heterooctamer of four alpha and four beta subunits.</text>
</comment>
<keyword evidence="5 9" id="KW-0865">Zymogen</keyword>
<feature type="compositionally biased region" description="Polar residues" evidence="10">
    <location>
        <begin position="135"/>
        <end position="146"/>
    </location>
</feature>
<comment type="function">
    <text evidence="9">Catalyzes the pyruvoyl-dependent decarboxylation of aspartate to produce beta-alanine.</text>
</comment>
<keyword evidence="6 9" id="KW-0456">Lyase</keyword>
<feature type="active site" description="Proton donor" evidence="9">
    <location>
        <position position="58"/>
    </location>
</feature>
<evidence type="ECO:0000256" key="6">
    <source>
        <dbReference type="ARBA" id="ARBA00023239"/>
    </source>
</evidence>
<feature type="binding site" evidence="9">
    <location>
        <begin position="73"/>
        <end position="75"/>
    </location>
    <ligand>
        <name>substrate</name>
    </ligand>
</feature>
<dbReference type="EC" id="4.1.1.11" evidence="9"/>
<evidence type="ECO:0000256" key="4">
    <source>
        <dbReference type="ARBA" id="ARBA00022813"/>
    </source>
</evidence>
<keyword evidence="3 9" id="KW-0210">Decarboxylase</keyword>
<evidence type="ECO:0000256" key="1">
    <source>
        <dbReference type="ARBA" id="ARBA00022490"/>
    </source>
</evidence>
<dbReference type="GO" id="GO:0004068">
    <property type="term" value="F:aspartate 1-decarboxylase activity"/>
    <property type="evidence" value="ECO:0007669"/>
    <property type="project" value="UniProtKB-UniRule"/>
</dbReference>
<evidence type="ECO:0000256" key="10">
    <source>
        <dbReference type="SAM" id="MobiDB-lite"/>
    </source>
</evidence>
<proteinExistence type="inferred from homology"/>
<comment type="subcellular location">
    <subcellularLocation>
        <location evidence="9">Cytoplasm</location>
    </subcellularLocation>
</comment>
<dbReference type="GO" id="GO:0005829">
    <property type="term" value="C:cytosol"/>
    <property type="evidence" value="ECO:0007669"/>
    <property type="project" value="TreeGrafter"/>
</dbReference>